<evidence type="ECO:0000259" key="11">
    <source>
        <dbReference type="PROSITE" id="PS50262"/>
    </source>
</evidence>
<dbReference type="GO" id="GO:0016020">
    <property type="term" value="C:membrane"/>
    <property type="evidence" value="ECO:0007669"/>
    <property type="project" value="UniProtKB-SubCell"/>
</dbReference>
<keyword evidence="6 10" id="KW-0472">Membrane</keyword>
<dbReference type="GeneID" id="110973548"/>
<dbReference type="AlphaFoldDB" id="A0A8B7XJK4"/>
<accession>A0A8B7XJK4</accession>
<keyword evidence="4 10" id="KW-1133">Transmembrane helix</keyword>
<organism evidence="12 13">
    <name type="scientific">Acanthaster planci</name>
    <name type="common">Crown-of-thorns starfish</name>
    <dbReference type="NCBI Taxonomy" id="133434"/>
    <lineage>
        <taxon>Eukaryota</taxon>
        <taxon>Metazoa</taxon>
        <taxon>Echinodermata</taxon>
        <taxon>Eleutherozoa</taxon>
        <taxon>Asterozoa</taxon>
        <taxon>Asteroidea</taxon>
        <taxon>Valvatacea</taxon>
        <taxon>Valvatida</taxon>
        <taxon>Acanthasteridae</taxon>
        <taxon>Acanthaster</taxon>
    </lineage>
</organism>
<dbReference type="InterPro" id="IPR017452">
    <property type="entry name" value="GPCR_Rhodpsn_7TM"/>
</dbReference>
<proteinExistence type="inferred from homology"/>
<feature type="transmembrane region" description="Helical" evidence="10">
    <location>
        <begin position="239"/>
        <end position="262"/>
    </location>
</feature>
<sequence length="351" mass="40390">MEDNTSKLDEQEWVSTLIWDWIEILRLIFAITGIIGNTLVIIVYVHRRRMRNTTNAFIVNLAVADLITSIFIIPVPVLSNIPPIWVGRMYCKTIFNSVFMWISIVASILTLTMVSLERYFAVVHPVKYRVIFSKWRPRAIMACAWLCSIIINTFNLYVVDLHKGGYCYNNWPSLGFRYLIATSVFLLEYFVPMIIMLVANIVTVRTLKSQARALLQRDQSRFSPAYSLLEARRKVIETLLIVVITFIVCWTPDQIGFYIYHFGGVPESYIREPLYRFMVLLAFANSCANPIIYAFKNKHFRHGFMNMIRRKGNRIGSNADSIAAEEEFNTANVTVRTVRPKAASGVVTVQS</sequence>
<comment type="similarity">
    <text evidence="2 9">Belongs to the G-protein coupled receptor 1 family.</text>
</comment>
<dbReference type="InterPro" id="IPR000611">
    <property type="entry name" value="NPY_rcpt"/>
</dbReference>
<evidence type="ECO:0000256" key="6">
    <source>
        <dbReference type="ARBA" id="ARBA00023136"/>
    </source>
</evidence>
<feature type="domain" description="G-protein coupled receptors family 1 profile" evidence="11">
    <location>
        <begin position="36"/>
        <end position="293"/>
    </location>
</feature>
<feature type="transmembrane region" description="Helical" evidence="10">
    <location>
        <begin position="178"/>
        <end position="202"/>
    </location>
</feature>
<feature type="transmembrane region" description="Helical" evidence="10">
    <location>
        <begin position="139"/>
        <end position="158"/>
    </location>
</feature>
<evidence type="ECO:0000256" key="2">
    <source>
        <dbReference type="ARBA" id="ARBA00010663"/>
    </source>
</evidence>
<feature type="transmembrane region" description="Helical" evidence="10">
    <location>
        <begin position="274"/>
        <end position="295"/>
    </location>
</feature>
<feature type="transmembrane region" description="Helical" evidence="10">
    <location>
        <begin position="24"/>
        <end position="45"/>
    </location>
</feature>
<dbReference type="PANTHER" id="PTHR45698:SF1">
    <property type="entry name" value="TRACE AMINE-ASSOCIATED RECEPTOR 13C-LIKE"/>
    <property type="match status" value="1"/>
</dbReference>
<evidence type="ECO:0000256" key="10">
    <source>
        <dbReference type="SAM" id="Phobius"/>
    </source>
</evidence>
<dbReference type="Gene3D" id="1.20.1070.10">
    <property type="entry name" value="Rhodopsin 7-helix transmembrane proteins"/>
    <property type="match status" value="1"/>
</dbReference>
<dbReference type="RefSeq" id="XP_022080135.1">
    <property type="nucleotide sequence ID" value="XM_022224443.1"/>
</dbReference>
<dbReference type="OMA" id="HFRHGFM"/>
<dbReference type="PROSITE" id="PS50262">
    <property type="entry name" value="G_PROTEIN_RECEP_F1_2"/>
    <property type="match status" value="1"/>
</dbReference>
<evidence type="ECO:0000256" key="3">
    <source>
        <dbReference type="ARBA" id="ARBA00022692"/>
    </source>
</evidence>
<dbReference type="Proteomes" id="UP000694845">
    <property type="component" value="Unplaced"/>
</dbReference>
<dbReference type="PROSITE" id="PS00237">
    <property type="entry name" value="G_PROTEIN_RECEP_F1_1"/>
    <property type="match status" value="1"/>
</dbReference>
<dbReference type="OrthoDB" id="5781782at2759"/>
<dbReference type="SMART" id="SM01381">
    <property type="entry name" value="7TM_GPCR_Srsx"/>
    <property type="match status" value="1"/>
</dbReference>
<dbReference type="KEGG" id="aplc:110973548"/>
<dbReference type="PRINTS" id="PR01012">
    <property type="entry name" value="NRPEPTIDEYR"/>
</dbReference>
<dbReference type="InterPro" id="IPR000276">
    <property type="entry name" value="GPCR_Rhodpsn"/>
</dbReference>
<evidence type="ECO:0000313" key="12">
    <source>
        <dbReference type="Proteomes" id="UP000694845"/>
    </source>
</evidence>
<dbReference type="Pfam" id="PF00001">
    <property type="entry name" value="7tm_1"/>
    <property type="match status" value="1"/>
</dbReference>
<keyword evidence="12" id="KW-1185">Reference proteome</keyword>
<reference evidence="13" key="1">
    <citation type="submission" date="2025-08" db="UniProtKB">
        <authorList>
            <consortium name="RefSeq"/>
        </authorList>
    </citation>
    <scope>IDENTIFICATION</scope>
</reference>
<evidence type="ECO:0000256" key="9">
    <source>
        <dbReference type="RuleBase" id="RU000688"/>
    </source>
</evidence>
<dbReference type="PRINTS" id="PR00237">
    <property type="entry name" value="GPCRRHODOPSN"/>
</dbReference>
<dbReference type="CDD" id="cd00637">
    <property type="entry name" value="7tm_classA_rhodopsin-like"/>
    <property type="match status" value="1"/>
</dbReference>
<evidence type="ECO:0000256" key="8">
    <source>
        <dbReference type="ARBA" id="ARBA00023224"/>
    </source>
</evidence>
<keyword evidence="3 9" id="KW-0812">Transmembrane</keyword>
<dbReference type="PANTHER" id="PTHR45698">
    <property type="entry name" value="TRACE AMINE-ASSOCIATED RECEPTOR 19N-RELATED"/>
    <property type="match status" value="1"/>
</dbReference>
<keyword evidence="7 9" id="KW-0675">Receptor</keyword>
<dbReference type="SUPFAM" id="SSF81321">
    <property type="entry name" value="Family A G protein-coupled receptor-like"/>
    <property type="match status" value="1"/>
</dbReference>
<comment type="subcellular location">
    <subcellularLocation>
        <location evidence="1">Membrane</location>
        <topology evidence="1">Multi-pass membrane protein</topology>
    </subcellularLocation>
</comment>
<evidence type="ECO:0000256" key="1">
    <source>
        <dbReference type="ARBA" id="ARBA00004141"/>
    </source>
</evidence>
<gene>
    <name evidence="13" type="primary">LOC110973548</name>
</gene>
<keyword evidence="8 9" id="KW-0807">Transducer</keyword>
<evidence type="ECO:0000313" key="13">
    <source>
        <dbReference type="RefSeq" id="XP_022080135.1"/>
    </source>
</evidence>
<evidence type="ECO:0000256" key="7">
    <source>
        <dbReference type="ARBA" id="ARBA00023170"/>
    </source>
</evidence>
<keyword evidence="5 9" id="KW-0297">G-protein coupled receptor</keyword>
<evidence type="ECO:0000256" key="5">
    <source>
        <dbReference type="ARBA" id="ARBA00023040"/>
    </source>
</evidence>
<dbReference type="GO" id="GO:0004983">
    <property type="term" value="F:neuropeptide Y receptor activity"/>
    <property type="evidence" value="ECO:0007669"/>
    <property type="project" value="InterPro"/>
</dbReference>
<feature type="transmembrane region" description="Helical" evidence="10">
    <location>
        <begin position="98"/>
        <end position="119"/>
    </location>
</feature>
<protein>
    <submittedName>
        <fullName evidence="13">Somatostatin receptor type 5-like</fullName>
    </submittedName>
</protein>
<evidence type="ECO:0000256" key="4">
    <source>
        <dbReference type="ARBA" id="ARBA00022989"/>
    </source>
</evidence>
<feature type="transmembrane region" description="Helical" evidence="10">
    <location>
        <begin position="57"/>
        <end position="78"/>
    </location>
</feature>
<name>A0A8B7XJK4_ACAPL</name>